<evidence type="ECO:0000256" key="3">
    <source>
        <dbReference type="ARBA" id="ARBA00022833"/>
    </source>
</evidence>
<dbReference type="Proteomes" id="UP001443914">
    <property type="component" value="Unassembled WGS sequence"/>
</dbReference>
<dbReference type="PANTHER" id="PTHR47718">
    <property type="entry name" value="OS01G0519700 PROTEIN"/>
    <property type="match status" value="1"/>
</dbReference>
<dbReference type="AlphaFoldDB" id="A0AAW1KDT3"/>
<dbReference type="InterPro" id="IPR006564">
    <property type="entry name" value="Znf_PMZ"/>
</dbReference>
<comment type="caution">
    <text evidence="7">The sequence shown here is derived from an EMBL/GenBank/DDBJ whole genome shotgun (WGS) entry which is preliminary data.</text>
</comment>
<evidence type="ECO:0000313" key="7">
    <source>
        <dbReference type="EMBL" id="KAK9715963.1"/>
    </source>
</evidence>
<protein>
    <recommendedName>
        <fullName evidence="9">Protein FAR1-RELATED SEQUENCE</fullName>
    </recommendedName>
</protein>
<feature type="domain" description="CCHC-type" evidence="5">
    <location>
        <begin position="659"/>
        <end position="673"/>
    </location>
</feature>
<reference evidence="7" key="1">
    <citation type="submission" date="2024-03" db="EMBL/GenBank/DDBJ databases">
        <title>WGS assembly of Saponaria officinalis var. Norfolk2.</title>
        <authorList>
            <person name="Jenkins J."/>
            <person name="Shu S."/>
            <person name="Grimwood J."/>
            <person name="Barry K."/>
            <person name="Goodstein D."/>
            <person name="Schmutz J."/>
            <person name="Leebens-Mack J."/>
            <person name="Osbourn A."/>
        </authorList>
    </citation>
    <scope>NUCLEOTIDE SEQUENCE [LARGE SCALE GENOMIC DNA]</scope>
    <source>
        <strain evidence="7">JIC</strain>
    </source>
</reference>
<evidence type="ECO:0000256" key="2">
    <source>
        <dbReference type="ARBA" id="ARBA00022771"/>
    </source>
</evidence>
<dbReference type="SMART" id="SM00575">
    <property type="entry name" value="ZnF_PMZ"/>
    <property type="match status" value="1"/>
</dbReference>
<dbReference type="InterPro" id="IPR001878">
    <property type="entry name" value="Znf_CCHC"/>
</dbReference>
<name>A0AAW1KDT3_SAPOF</name>
<dbReference type="Pfam" id="PF10551">
    <property type="entry name" value="MULE"/>
    <property type="match status" value="1"/>
</dbReference>
<proteinExistence type="predicted"/>
<dbReference type="PANTHER" id="PTHR47718:SF18">
    <property type="entry name" value="PROTEIN FAR1-RELATED SEQUENCE 5-LIKE"/>
    <property type="match status" value="1"/>
</dbReference>
<dbReference type="InterPro" id="IPR004330">
    <property type="entry name" value="FAR1_DNA_bnd_dom"/>
</dbReference>
<dbReference type="Pfam" id="PF03101">
    <property type="entry name" value="FAR1"/>
    <property type="match status" value="1"/>
</dbReference>
<keyword evidence="8" id="KW-1185">Reference proteome</keyword>
<gene>
    <name evidence="7" type="ORF">RND81_06G202000</name>
</gene>
<sequence>MNSSQSSNANSITIVTTPSCPVIPSGINEFIPPCNEDIKPKLHQVFQTLKEAEDFYENYAKVCGFEPRLGTTKLPTRGAAGEYKLRNVLCNRAGFREVPKEKNVTGEGSSTSQPRTRMITRVGCPARIQFTRQDDKTYKVNKFHEGHNHITTSPNSMMFLKGNKNMTSVQKNFVAKAARLKLGGVKAFRGWKELSGGYNNVGASENDFKNFVRDMKKYIGDFDGQMFIENFMRKKEMCKTFYFNFQVDDDNKLCRVFWADTINIKNYLLFGDMMSVDSTYRTNKYNMVFVPFTGVDHHKRCVNFGAGLLAHEDIDSFEWLFNSFLEAMEGHQPKIIITDQDPAMKIAIAEIFTEASHRLCMWHIMKKLREKIDAYLCFFDRFVTPHVSLVEFWMCYESAIDAQRHKQLKLNHDNKQTHAPLKTPLPLEKHGAETYTHNIFKDFQTELCAALYNCGMDDFRKNNDTEVYTISDTEREGKSWKVTYKPSTEENTCSCCLYQRMGLICRHVLWVLKTKKITRIPEKYIVHRWSKNAMKKPVFDKDGNILGEGEIFNNKRITTTELWEEVYACVSLVEENDDDVQQLIQKLKEFKLAILNSRGNYRTRQGDKRKEMEKYVGCSIPTEVNIHAPKRSQNKGSGKRIQSQVINALEKSAKKSRYCRNCGQQGHDYRNCKASKD</sequence>
<dbReference type="GO" id="GO:0003676">
    <property type="term" value="F:nucleic acid binding"/>
    <property type="evidence" value="ECO:0007669"/>
    <property type="project" value="InterPro"/>
</dbReference>
<keyword evidence="3" id="KW-0862">Zinc</keyword>
<dbReference type="GO" id="GO:0008270">
    <property type="term" value="F:zinc ion binding"/>
    <property type="evidence" value="ECO:0007669"/>
    <property type="project" value="UniProtKB-KW"/>
</dbReference>
<evidence type="ECO:0000259" key="5">
    <source>
        <dbReference type="PROSITE" id="PS50158"/>
    </source>
</evidence>
<dbReference type="InterPro" id="IPR018289">
    <property type="entry name" value="MULE_transposase_dom"/>
</dbReference>
<dbReference type="Pfam" id="PF04434">
    <property type="entry name" value="SWIM"/>
    <property type="match status" value="1"/>
</dbReference>
<keyword evidence="2 4" id="KW-0863">Zinc-finger</keyword>
<accession>A0AAW1KDT3</accession>
<keyword evidence="1" id="KW-0479">Metal-binding</keyword>
<evidence type="ECO:0000313" key="8">
    <source>
        <dbReference type="Proteomes" id="UP001443914"/>
    </source>
</evidence>
<dbReference type="EMBL" id="JBDFQZ010000006">
    <property type="protein sequence ID" value="KAK9715963.1"/>
    <property type="molecule type" value="Genomic_DNA"/>
</dbReference>
<evidence type="ECO:0000259" key="6">
    <source>
        <dbReference type="PROSITE" id="PS50966"/>
    </source>
</evidence>
<feature type="domain" description="SWIM-type" evidence="6">
    <location>
        <begin position="480"/>
        <end position="516"/>
    </location>
</feature>
<evidence type="ECO:0008006" key="9">
    <source>
        <dbReference type="Google" id="ProtNLM"/>
    </source>
</evidence>
<dbReference type="PROSITE" id="PS50158">
    <property type="entry name" value="ZF_CCHC"/>
    <property type="match status" value="1"/>
</dbReference>
<organism evidence="7 8">
    <name type="scientific">Saponaria officinalis</name>
    <name type="common">Common soapwort</name>
    <name type="synonym">Lychnis saponaria</name>
    <dbReference type="NCBI Taxonomy" id="3572"/>
    <lineage>
        <taxon>Eukaryota</taxon>
        <taxon>Viridiplantae</taxon>
        <taxon>Streptophyta</taxon>
        <taxon>Embryophyta</taxon>
        <taxon>Tracheophyta</taxon>
        <taxon>Spermatophyta</taxon>
        <taxon>Magnoliopsida</taxon>
        <taxon>eudicotyledons</taxon>
        <taxon>Gunneridae</taxon>
        <taxon>Pentapetalae</taxon>
        <taxon>Caryophyllales</taxon>
        <taxon>Caryophyllaceae</taxon>
        <taxon>Caryophylleae</taxon>
        <taxon>Saponaria</taxon>
    </lineage>
</organism>
<dbReference type="PROSITE" id="PS50966">
    <property type="entry name" value="ZF_SWIM"/>
    <property type="match status" value="1"/>
</dbReference>
<evidence type="ECO:0000256" key="1">
    <source>
        <dbReference type="ARBA" id="ARBA00022723"/>
    </source>
</evidence>
<dbReference type="InterPro" id="IPR007527">
    <property type="entry name" value="Znf_SWIM"/>
</dbReference>
<evidence type="ECO:0000256" key="4">
    <source>
        <dbReference type="PROSITE-ProRule" id="PRU00047"/>
    </source>
</evidence>